<name>A0A2P2QGG4_RHIMU</name>
<sequence>MFPFLALGLNHRNSFHDVVANSIISNIM</sequence>
<dbReference type="EMBL" id="GGEC01085628">
    <property type="protein sequence ID" value="MBX66112.1"/>
    <property type="molecule type" value="Transcribed_RNA"/>
</dbReference>
<protein>
    <submittedName>
        <fullName evidence="1">Uncharacterized protein</fullName>
    </submittedName>
</protein>
<organism evidence="1">
    <name type="scientific">Rhizophora mucronata</name>
    <name type="common">Asiatic mangrove</name>
    <dbReference type="NCBI Taxonomy" id="61149"/>
    <lineage>
        <taxon>Eukaryota</taxon>
        <taxon>Viridiplantae</taxon>
        <taxon>Streptophyta</taxon>
        <taxon>Embryophyta</taxon>
        <taxon>Tracheophyta</taxon>
        <taxon>Spermatophyta</taxon>
        <taxon>Magnoliopsida</taxon>
        <taxon>eudicotyledons</taxon>
        <taxon>Gunneridae</taxon>
        <taxon>Pentapetalae</taxon>
        <taxon>rosids</taxon>
        <taxon>fabids</taxon>
        <taxon>Malpighiales</taxon>
        <taxon>Rhizophoraceae</taxon>
        <taxon>Rhizophora</taxon>
    </lineage>
</organism>
<evidence type="ECO:0000313" key="1">
    <source>
        <dbReference type="EMBL" id="MBX66112.1"/>
    </source>
</evidence>
<dbReference type="AlphaFoldDB" id="A0A2P2QGG4"/>
<reference evidence="1" key="1">
    <citation type="submission" date="2018-02" db="EMBL/GenBank/DDBJ databases">
        <title>Rhizophora mucronata_Transcriptome.</title>
        <authorList>
            <person name="Meera S.P."/>
            <person name="Sreeshan A."/>
            <person name="Augustine A."/>
        </authorList>
    </citation>
    <scope>NUCLEOTIDE SEQUENCE</scope>
    <source>
        <tissue evidence="1">Leaf</tissue>
    </source>
</reference>
<accession>A0A2P2QGG4</accession>
<proteinExistence type="predicted"/>